<dbReference type="CDD" id="cd00090">
    <property type="entry name" value="HTH_ARSR"/>
    <property type="match status" value="1"/>
</dbReference>
<sequence length="271" mass="29608">MFIGDLASERRAETLRDAEGPRAPTDEGTRARVLGHVLRLGPVTAAELAHRLDLTPTAVRRHLEWLTDSGDIAPSETAASGTRRGRGRPARHYVVTPAGHRRLDSDSADIATQALRFLARHSGPAAVEEFARERFAALEERYAVAVRQAGDDPRARVDALARELTADGFAATARPVGIDTPLEGVQLCQGHCPMHRVAAEFPQLCDAETQAFARLLGVHVQRLATLSGGEHVCTTFVPSAPESSTRRDSRDHRDSHDHHNHSSTQDERTPR</sequence>
<proteinExistence type="predicted"/>
<name>K6WQT6_9MICO</name>
<dbReference type="RefSeq" id="WP_006591010.1">
    <property type="nucleotide sequence ID" value="NZ_BAHD01000005.1"/>
</dbReference>
<dbReference type="STRING" id="1184609.KILIM_005_00940"/>
<gene>
    <name evidence="2" type="ORF">KILIM_005_00940</name>
</gene>
<evidence type="ECO:0000313" key="2">
    <source>
        <dbReference type="EMBL" id="GAB94477.1"/>
    </source>
</evidence>
<dbReference type="eggNOG" id="COG2345">
    <property type="taxonomic scope" value="Bacteria"/>
</dbReference>
<keyword evidence="3" id="KW-1185">Reference proteome</keyword>
<feature type="compositionally biased region" description="Basic and acidic residues" evidence="1">
    <location>
        <begin position="244"/>
        <end position="257"/>
    </location>
</feature>
<dbReference type="SUPFAM" id="SSF46785">
    <property type="entry name" value="Winged helix' DNA-binding domain"/>
    <property type="match status" value="1"/>
</dbReference>
<accession>K6WQT6</accession>
<evidence type="ECO:0000313" key="3">
    <source>
        <dbReference type="Proteomes" id="UP000008366"/>
    </source>
</evidence>
<feature type="region of interest" description="Disordered" evidence="1">
    <location>
        <begin position="237"/>
        <end position="271"/>
    </location>
</feature>
<dbReference type="EMBL" id="BAHD01000005">
    <property type="protein sequence ID" value="GAB94477.1"/>
    <property type="molecule type" value="Genomic_DNA"/>
</dbReference>
<dbReference type="Pfam" id="PF12840">
    <property type="entry name" value="HTH_20"/>
    <property type="match status" value="1"/>
</dbReference>
<organism evidence="2 3">
    <name type="scientific">Kineosphaera limosa NBRC 100340</name>
    <dbReference type="NCBI Taxonomy" id="1184609"/>
    <lineage>
        <taxon>Bacteria</taxon>
        <taxon>Bacillati</taxon>
        <taxon>Actinomycetota</taxon>
        <taxon>Actinomycetes</taxon>
        <taxon>Micrococcales</taxon>
        <taxon>Dermatophilaceae</taxon>
        <taxon>Kineosphaera</taxon>
    </lineage>
</organism>
<dbReference type="InterPro" id="IPR011991">
    <property type="entry name" value="ArsR-like_HTH"/>
</dbReference>
<feature type="region of interest" description="Disordered" evidence="1">
    <location>
        <begin position="10"/>
        <end position="29"/>
    </location>
</feature>
<evidence type="ECO:0000256" key="1">
    <source>
        <dbReference type="SAM" id="MobiDB-lite"/>
    </source>
</evidence>
<comment type="caution">
    <text evidence="2">The sequence shown here is derived from an EMBL/GenBank/DDBJ whole genome shotgun (WGS) entry which is preliminary data.</text>
</comment>
<dbReference type="Gene3D" id="1.10.10.10">
    <property type="entry name" value="Winged helix-like DNA-binding domain superfamily/Winged helix DNA-binding domain"/>
    <property type="match status" value="1"/>
</dbReference>
<protein>
    <submittedName>
        <fullName evidence="2">Putative SufR family transcriptional regulator</fullName>
    </submittedName>
</protein>
<dbReference type="InterPro" id="IPR036388">
    <property type="entry name" value="WH-like_DNA-bd_sf"/>
</dbReference>
<reference evidence="2 3" key="1">
    <citation type="submission" date="2012-08" db="EMBL/GenBank/DDBJ databases">
        <title>Whole genome shotgun sequence of Kineosphaera limosa NBRC 100340.</title>
        <authorList>
            <person name="Yoshida I."/>
            <person name="Isaki S."/>
            <person name="Hosoyama A."/>
            <person name="Tsuchikane K."/>
            <person name="Katsumata H."/>
            <person name="Ando Y."/>
            <person name="Ohji S."/>
            <person name="Hamada M."/>
            <person name="Tamura T."/>
            <person name="Yamazoe A."/>
            <person name="Yamazaki S."/>
            <person name="Fujita N."/>
        </authorList>
    </citation>
    <scope>NUCLEOTIDE SEQUENCE [LARGE SCALE GENOMIC DNA]</scope>
    <source>
        <strain evidence="2 3">NBRC 100340</strain>
    </source>
</reference>
<dbReference type="Proteomes" id="UP000008366">
    <property type="component" value="Unassembled WGS sequence"/>
</dbReference>
<dbReference type="InterPro" id="IPR036390">
    <property type="entry name" value="WH_DNA-bd_sf"/>
</dbReference>
<dbReference type="AlphaFoldDB" id="K6WQT6"/>